<reference evidence="15" key="1">
    <citation type="journal article" date="2021" name="J Fungi (Basel)">
        <title>Virulence traits and population genomics of the black yeast Aureobasidium melanogenum.</title>
        <authorList>
            <person name="Cernosa A."/>
            <person name="Sun X."/>
            <person name="Gostincar C."/>
            <person name="Fang C."/>
            <person name="Gunde-Cimerman N."/>
            <person name="Song Z."/>
        </authorList>
    </citation>
    <scope>NUCLEOTIDE SEQUENCE</scope>
    <source>
        <strain evidence="15">EXF-9298</strain>
    </source>
</reference>
<evidence type="ECO:0000256" key="4">
    <source>
        <dbReference type="ARBA" id="ARBA00022771"/>
    </source>
</evidence>
<dbReference type="Gene3D" id="1.25.40.820">
    <property type="match status" value="1"/>
</dbReference>
<dbReference type="GO" id="GO:0005634">
    <property type="term" value="C:nucleus"/>
    <property type="evidence" value="ECO:0007669"/>
    <property type="project" value="UniProtKB-SubCell"/>
</dbReference>
<name>A0A9P8FWK2_AURME</name>
<dbReference type="EC" id="3.1.3.16" evidence="12"/>
<dbReference type="GO" id="GO:0008270">
    <property type="term" value="F:zinc ion binding"/>
    <property type="evidence" value="ECO:0007669"/>
    <property type="project" value="UniProtKB-KW"/>
</dbReference>
<protein>
    <recommendedName>
        <fullName evidence="12">RNA polymerase II subunit B1 CTD phosphatase RPAP2 homolog</fullName>
        <ecNumber evidence="12">3.1.3.16</ecNumber>
    </recommendedName>
</protein>
<dbReference type="GO" id="GO:0043175">
    <property type="term" value="F:RNA polymerase core enzyme binding"/>
    <property type="evidence" value="ECO:0007669"/>
    <property type="project" value="UniProtKB-UniRule"/>
</dbReference>
<gene>
    <name evidence="15" type="ORF">KCU98_g5525</name>
</gene>
<proteinExistence type="inferred from homology"/>
<comment type="similarity">
    <text evidence="2 11 12">Belongs to the RPAP2 family.</text>
</comment>
<evidence type="ECO:0000256" key="11">
    <source>
        <dbReference type="PROSITE-ProRule" id="PRU00812"/>
    </source>
</evidence>
<dbReference type="EMBL" id="JAHFXS010000511">
    <property type="protein sequence ID" value="KAG9984287.1"/>
    <property type="molecule type" value="Genomic_DNA"/>
</dbReference>
<evidence type="ECO:0000256" key="6">
    <source>
        <dbReference type="ARBA" id="ARBA00022833"/>
    </source>
</evidence>
<feature type="non-terminal residue" evidence="15">
    <location>
        <position position="291"/>
    </location>
</feature>
<evidence type="ECO:0000259" key="14">
    <source>
        <dbReference type="PROSITE" id="PS51479"/>
    </source>
</evidence>
<feature type="region of interest" description="Disordered" evidence="13">
    <location>
        <begin position="1"/>
        <end position="44"/>
    </location>
</feature>
<keyword evidence="5 12" id="KW-0378">Hydrolase</keyword>
<evidence type="ECO:0000256" key="5">
    <source>
        <dbReference type="ARBA" id="ARBA00022801"/>
    </source>
</evidence>
<evidence type="ECO:0000313" key="15">
    <source>
        <dbReference type="EMBL" id="KAG9984287.1"/>
    </source>
</evidence>
<feature type="domain" description="RTR1-type" evidence="14">
    <location>
        <begin position="94"/>
        <end position="169"/>
    </location>
</feature>
<evidence type="ECO:0000256" key="2">
    <source>
        <dbReference type="ARBA" id="ARBA00005676"/>
    </source>
</evidence>
<feature type="compositionally biased region" description="Low complexity" evidence="13">
    <location>
        <begin position="185"/>
        <end position="195"/>
    </location>
</feature>
<dbReference type="InterPro" id="IPR038534">
    <property type="entry name" value="Rtr1/RPAP2_sf"/>
</dbReference>
<evidence type="ECO:0000256" key="8">
    <source>
        <dbReference type="ARBA" id="ARBA00023242"/>
    </source>
</evidence>
<dbReference type="PANTHER" id="PTHR14732:SF0">
    <property type="entry name" value="RNA POLYMERASE II SUBUNIT B1 CTD PHOSPHATASE RPAP2-RELATED"/>
    <property type="match status" value="1"/>
</dbReference>
<evidence type="ECO:0000256" key="1">
    <source>
        <dbReference type="ARBA" id="ARBA00004123"/>
    </source>
</evidence>
<dbReference type="InterPro" id="IPR007308">
    <property type="entry name" value="Rtr1/RPAP2_dom"/>
</dbReference>
<comment type="catalytic activity">
    <reaction evidence="10 12">
        <text>O-phospho-L-threonyl-[protein] + H2O = L-threonyl-[protein] + phosphate</text>
        <dbReference type="Rhea" id="RHEA:47004"/>
        <dbReference type="Rhea" id="RHEA-COMP:11060"/>
        <dbReference type="Rhea" id="RHEA-COMP:11605"/>
        <dbReference type="ChEBI" id="CHEBI:15377"/>
        <dbReference type="ChEBI" id="CHEBI:30013"/>
        <dbReference type="ChEBI" id="CHEBI:43474"/>
        <dbReference type="ChEBI" id="CHEBI:61977"/>
        <dbReference type="EC" id="3.1.3.16"/>
    </reaction>
</comment>
<keyword evidence="3 12" id="KW-0479">Metal-binding</keyword>
<keyword evidence="7 12" id="KW-0904">Protein phosphatase</keyword>
<sequence>MSTSQPQPKSILKKTSSHTSSSLDTTPSLPPNTNLKIRPKSDAERKRLETAIQHAHLIQEQKAILAKNLDYIEELSDYPASSSASASETSAFLEYMISFQPSDYDALIEERHVNGRCGYTLCANAPRKAAVKAPWQKGKGVENWCSDDCAKKALYVKAQLSETPAWERRAGDRNPLVLYGGAAAAKTPTSTPAGSQMQLPVRPKATPASNSRDLAYERGEIDKVADAKMDKVLKAEVQENSVISSVMPPTQTRFADSDVHDLIEGYQPRGVQQGNRITIKSEDVDSDEEDD</sequence>
<keyword evidence="4 12" id="KW-0863">Zinc-finger</keyword>
<dbReference type="PROSITE" id="PS51479">
    <property type="entry name" value="ZF_RTR1"/>
    <property type="match status" value="1"/>
</dbReference>
<dbReference type="GO" id="GO:0008420">
    <property type="term" value="F:RNA polymerase II CTD heptapeptide repeat phosphatase activity"/>
    <property type="evidence" value="ECO:0007669"/>
    <property type="project" value="UniProtKB-UniRule"/>
</dbReference>
<feature type="region of interest" description="Disordered" evidence="13">
    <location>
        <begin position="185"/>
        <end position="211"/>
    </location>
</feature>
<comment type="function">
    <text evidence="12">Putative RNA polymerase II subunit B1 C-terminal domain (CTD) phosphatase involved in RNA polymerase II transcription regulation.</text>
</comment>
<dbReference type="Proteomes" id="UP000729357">
    <property type="component" value="Unassembled WGS sequence"/>
</dbReference>
<accession>A0A9P8FWK2</accession>
<evidence type="ECO:0000313" key="16">
    <source>
        <dbReference type="Proteomes" id="UP000729357"/>
    </source>
</evidence>
<dbReference type="InterPro" id="IPR039693">
    <property type="entry name" value="Rtr1/RPAP2"/>
</dbReference>
<evidence type="ECO:0000256" key="10">
    <source>
        <dbReference type="ARBA" id="ARBA00048336"/>
    </source>
</evidence>
<evidence type="ECO:0000256" key="13">
    <source>
        <dbReference type="SAM" id="MobiDB-lite"/>
    </source>
</evidence>
<dbReference type="Pfam" id="PF04181">
    <property type="entry name" value="RPAP2_Rtr1"/>
    <property type="match status" value="1"/>
</dbReference>
<keyword evidence="16" id="KW-1185">Reference proteome</keyword>
<feature type="compositionally biased region" description="Low complexity" evidence="13">
    <location>
        <begin position="17"/>
        <end position="36"/>
    </location>
</feature>
<dbReference type="AlphaFoldDB" id="A0A9P8FWK2"/>
<feature type="region of interest" description="Disordered" evidence="13">
    <location>
        <begin position="266"/>
        <end position="291"/>
    </location>
</feature>
<comment type="caution">
    <text evidence="15">The sequence shown here is derived from an EMBL/GenBank/DDBJ whole genome shotgun (WGS) entry which is preliminary data.</text>
</comment>
<keyword evidence="6 12" id="KW-0862">Zinc</keyword>
<dbReference type="GO" id="GO:0005737">
    <property type="term" value="C:cytoplasm"/>
    <property type="evidence" value="ECO:0007669"/>
    <property type="project" value="TreeGrafter"/>
</dbReference>
<comment type="catalytic activity">
    <reaction evidence="9 12">
        <text>O-phospho-L-seryl-[protein] + H2O = L-seryl-[protein] + phosphate</text>
        <dbReference type="Rhea" id="RHEA:20629"/>
        <dbReference type="Rhea" id="RHEA-COMP:9863"/>
        <dbReference type="Rhea" id="RHEA-COMP:11604"/>
        <dbReference type="ChEBI" id="CHEBI:15377"/>
        <dbReference type="ChEBI" id="CHEBI:29999"/>
        <dbReference type="ChEBI" id="CHEBI:43474"/>
        <dbReference type="ChEBI" id="CHEBI:83421"/>
        <dbReference type="EC" id="3.1.3.16"/>
    </reaction>
</comment>
<dbReference type="PANTHER" id="PTHR14732">
    <property type="entry name" value="RNA POLYMERASE II SUBUNIT B1 CTD PHOSPHATASE RPAP2-RELATED"/>
    <property type="match status" value="1"/>
</dbReference>
<evidence type="ECO:0000256" key="12">
    <source>
        <dbReference type="RuleBase" id="RU367080"/>
    </source>
</evidence>
<keyword evidence="8 12" id="KW-0539">Nucleus</keyword>
<reference evidence="15" key="2">
    <citation type="submission" date="2021-08" db="EMBL/GenBank/DDBJ databases">
        <authorList>
            <person name="Gostincar C."/>
            <person name="Sun X."/>
            <person name="Song Z."/>
            <person name="Gunde-Cimerman N."/>
        </authorList>
    </citation>
    <scope>NUCLEOTIDE SEQUENCE</scope>
    <source>
        <strain evidence="15">EXF-9298</strain>
    </source>
</reference>
<organism evidence="15 16">
    <name type="scientific">Aureobasidium melanogenum</name>
    <name type="common">Aureobasidium pullulans var. melanogenum</name>
    <dbReference type="NCBI Taxonomy" id="46634"/>
    <lineage>
        <taxon>Eukaryota</taxon>
        <taxon>Fungi</taxon>
        <taxon>Dikarya</taxon>
        <taxon>Ascomycota</taxon>
        <taxon>Pezizomycotina</taxon>
        <taxon>Dothideomycetes</taxon>
        <taxon>Dothideomycetidae</taxon>
        <taxon>Dothideales</taxon>
        <taxon>Saccotheciaceae</taxon>
        <taxon>Aureobasidium</taxon>
    </lineage>
</organism>
<comment type="subcellular location">
    <subcellularLocation>
        <location evidence="1 12">Nucleus</location>
    </subcellularLocation>
</comment>
<evidence type="ECO:0000256" key="3">
    <source>
        <dbReference type="ARBA" id="ARBA00022723"/>
    </source>
</evidence>
<evidence type="ECO:0000256" key="7">
    <source>
        <dbReference type="ARBA" id="ARBA00022912"/>
    </source>
</evidence>
<evidence type="ECO:0000256" key="9">
    <source>
        <dbReference type="ARBA" id="ARBA00047761"/>
    </source>
</evidence>